<dbReference type="OMA" id="YQADPMS"/>
<feature type="compositionally biased region" description="Acidic residues" evidence="5">
    <location>
        <begin position="377"/>
        <end position="389"/>
    </location>
</feature>
<reference evidence="6" key="2">
    <citation type="submission" date="2017-05" db="UniProtKB">
        <authorList>
            <consortium name="EnsemblMetazoa"/>
        </authorList>
    </citation>
    <scope>IDENTIFICATION</scope>
</reference>
<dbReference type="GO" id="GO:0003682">
    <property type="term" value="F:chromatin binding"/>
    <property type="evidence" value="ECO:0007669"/>
    <property type="project" value="TreeGrafter"/>
</dbReference>
<evidence type="ECO:0000256" key="2">
    <source>
        <dbReference type="ARBA" id="ARBA00007560"/>
    </source>
</evidence>
<comment type="similarity">
    <text evidence="2">Belongs to the PAF1 family.</text>
</comment>
<dbReference type="EnsemblMetazoa" id="XM_011404424.2">
    <property type="protein sequence ID" value="XP_011402726.1"/>
    <property type="gene ID" value="LOC100639019"/>
</dbReference>
<keyword evidence="4" id="KW-0539">Nucleus</keyword>
<dbReference type="InParanoid" id="A0A1X7VBR6"/>
<dbReference type="OrthoDB" id="10260285at2759"/>
<dbReference type="EnsemblMetazoa" id="Aqu2.1.37184_001">
    <property type="protein sequence ID" value="Aqu2.1.37184_001"/>
    <property type="gene ID" value="Aqu2.1.37184"/>
</dbReference>
<evidence type="ECO:0000256" key="3">
    <source>
        <dbReference type="ARBA" id="ARBA00020462"/>
    </source>
</evidence>
<dbReference type="PANTHER" id="PTHR23188:SF12">
    <property type="entry name" value="RNA POLYMERASE II-ASSOCIATED FACTOR 1 HOMOLOG"/>
    <property type="match status" value="1"/>
</dbReference>
<accession>A0A1X7VBR6</accession>
<feature type="region of interest" description="Disordered" evidence="5">
    <location>
        <begin position="361"/>
        <end position="426"/>
    </location>
</feature>
<evidence type="ECO:0000256" key="1">
    <source>
        <dbReference type="ARBA" id="ARBA00004123"/>
    </source>
</evidence>
<dbReference type="GO" id="GO:0000993">
    <property type="term" value="F:RNA polymerase II complex binding"/>
    <property type="evidence" value="ECO:0007669"/>
    <property type="project" value="TreeGrafter"/>
</dbReference>
<comment type="subcellular location">
    <subcellularLocation>
        <location evidence="1">Nucleus</location>
    </subcellularLocation>
</comment>
<feature type="compositionally biased region" description="Basic and acidic residues" evidence="5">
    <location>
        <begin position="409"/>
        <end position="418"/>
    </location>
</feature>
<gene>
    <name evidence="6" type="primary">100639019</name>
</gene>
<evidence type="ECO:0000256" key="5">
    <source>
        <dbReference type="SAM" id="MobiDB-lite"/>
    </source>
</evidence>
<dbReference type="GO" id="GO:0006368">
    <property type="term" value="P:transcription elongation by RNA polymerase II"/>
    <property type="evidence" value="ECO:0007669"/>
    <property type="project" value="InterPro"/>
</dbReference>
<organism evidence="6">
    <name type="scientific">Amphimedon queenslandica</name>
    <name type="common">Sponge</name>
    <dbReference type="NCBI Taxonomy" id="400682"/>
    <lineage>
        <taxon>Eukaryota</taxon>
        <taxon>Metazoa</taxon>
        <taxon>Porifera</taxon>
        <taxon>Demospongiae</taxon>
        <taxon>Heteroscleromorpha</taxon>
        <taxon>Haplosclerida</taxon>
        <taxon>Niphatidae</taxon>
        <taxon>Amphimedon</taxon>
    </lineage>
</organism>
<evidence type="ECO:0000256" key="4">
    <source>
        <dbReference type="ARBA" id="ARBA00023242"/>
    </source>
</evidence>
<protein>
    <recommendedName>
        <fullName evidence="3">RNA polymerase II-associated factor 1 homolog</fullName>
    </recommendedName>
</protein>
<keyword evidence="7" id="KW-1185">Reference proteome</keyword>
<dbReference type="STRING" id="400682.A0A1X7VBR6"/>
<proteinExistence type="inferred from homology"/>
<dbReference type="AlphaFoldDB" id="A0A1X7VBR6"/>
<dbReference type="InterPro" id="IPR007133">
    <property type="entry name" value="RNA_pol_II-assoc_Paf1"/>
</dbReference>
<reference evidence="7" key="1">
    <citation type="journal article" date="2010" name="Nature">
        <title>The Amphimedon queenslandica genome and the evolution of animal complexity.</title>
        <authorList>
            <person name="Srivastava M."/>
            <person name="Simakov O."/>
            <person name="Chapman J."/>
            <person name="Fahey B."/>
            <person name="Gauthier M.E."/>
            <person name="Mitros T."/>
            <person name="Richards G.S."/>
            <person name="Conaco C."/>
            <person name="Dacre M."/>
            <person name="Hellsten U."/>
            <person name="Larroux C."/>
            <person name="Putnam N.H."/>
            <person name="Stanke M."/>
            <person name="Adamska M."/>
            <person name="Darling A."/>
            <person name="Degnan S.M."/>
            <person name="Oakley T.H."/>
            <person name="Plachetzki D.C."/>
            <person name="Zhai Y."/>
            <person name="Adamski M."/>
            <person name="Calcino A."/>
            <person name="Cummins S.F."/>
            <person name="Goodstein D.M."/>
            <person name="Harris C."/>
            <person name="Jackson D.J."/>
            <person name="Leys S.P."/>
            <person name="Shu S."/>
            <person name="Woodcroft B.J."/>
            <person name="Vervoort M."/>
            <person name="Kosik K.S."/>
            <person name="Manning G."/>
            <person name="Degnan B.M."/>
            <person name="Rokhsar D.S."/>
        </authorList>
    </citation>
    <scope>NUCLEOTIDE SEQUENCE [LARGE SCALE GENOMIC DNA]</scope>
</reference>
<dbReference type="eggNOG" id="KOG2478">
    <property type="taxonomic scope" value="Eukaryota"/>
</dbReference>
<dbReference type="Pfam" id="PF03985">
    <property type="entry name" value="Paf1"/>
    <property type="match status" value="1"/>
</dbReference>
<evidence type="ECO:0000313" key="6">
    <source>
        <dbReference type="EnsemblMetazoa" id="Aqu2.1.37184_001"/>
    </source>
</evidence>
<dbReference type="KEGG" id="aqu:100639019"/>
<name>A0A1X7VBR6_AMPQE</name>
<evidence type="ECO:0000313" key="7">
    <source>
        <dbReference type="Proteomes" id="UP000007879"/>
    </source>
</evidence>
<dbReference type="Proteomes" id="UP000007879">
    <property type="component" value="Unassembled WGS sequence"/>
</dbReference>
<dbReference type="GO" id="GO:0016593">
    <property type="term" value="C:Cdc73/Paf1 complex"/>
    <property type="evidence" value="ECO:0007669"/>
    <property type="project" value="InterPro"/>
</dbReference>
<feature type="compositionally biased region" description="Acidic residues" evidence="5">
    <location>
        <begin position="396"/>
        <end position="408"/>
    </location>
</feature>
<dbReference type="PANTHER" id="PTHR23188">
    <property type="entry name" value="RNA POLYMERASE II-ASSOCIATED FACTOR 1 HOMOLOG"/>
    <property type="match status" value="1"/>
</dbReference>
<sequence>MPTVDKSRGVEKRSSLHKVTPNVVSRNDLLCSVQFKNVLPDVPFEPKFITYPFDSLRFIQYNPTSLERNHRHETLTEVDLGVSVDLILHETHTSLEPADSELHPDDKILLEEEVTAQPESKRARQHARNVSWLRRTEYISSELTRSHTVGETAETKVGYNVKKKLQGLNLYKDRDSQISAIESTFTAAQKPILKHYSKPGVEAREVLPLFPDFKLWHLPFAQVIFDTDPAVYGKKEDRQMQEMSQAMIRGMMDENNEQFVAYFLPSPDTITKREEDDRDGISFRPDEEYEYSLSRDYNWNVKNKASKGYEESYFFVVRPGEGVYYNEIETRVRLNKRRMKTKSAMNSKLLVRHREMTQEEKYAQTVRLTQLEPAVALEEEEEEEEEGEGEETRTSEEEEEAEEEGEEGGSDKDDEFEKAFSSGEDD</sequence>